<dbReference type="Pfam" id="PF17682">
    <property type="entry name" value="Tau95_N"/>
    <property type="match status" value="1"/>
</dbReference>
<dbReference type="InterPro" id="IPR040454">
    <property type="entry name" value="TF_IIIC_Tfc1/Sfc1"/>
</dbReference>
<dbReference type="Proteomes" id="UP001448207">
    <property type="component" value="Unassembled WGS sequence"/>
</dbReference>
<feature type="compositionally biased region" description="Polar residues" evidence="5">
    <location>
        <begin position="313"/>
        <end position="329"/>
    </location>
</feature>
<protein>
    <submittedName>
        <fullName evidence="8">RNA polymerase III transcription factor IIIC subunit-domain-containing protein</fullName>
    </submittedName>
</protein>
<evidence type="ECO:0000256" key="5">
    <source>
        <dbReference type="SAM" id="MobiDB-lite"/>
    </source>
</evidence>
<evidence type="ECO:0000313" key="8">
    <source>
        <dbReference type="EMBL" id="KAL0079626.1"/>
    </source>
</evidence>
<evidence type="ECO:0000259" key="6">
    <source>
        <dbReference type="Pfam" id="PF09734"/>
    </source>
</evidence>
<name>A0ABR3AQ14_PHYBL</name>
<comment type="subcellular location">
    <subcellularLocation>
        <location evidence="1">Nucleus</location>
    </subcellularLocation>
</comment>
<dbReference type="InterPro" id="IPR042536">
    <property type="entry name" value="TFIIIC_tauA_Sfc1"/>
</dbReference>
<evidence type="ECO:0000256" key="4">
    <source>
        <dbReference type="ARBA" id="ARBA00023242"/>
    </source>
</evidence>
<keyword evidence="4" id="KW-0539">Nucleus</keyword>
<feature type="region of interest" description="Disordered" evidence="5">
    <location>
        <begin position="486"/>
        <end position="512"/>
    </location>
</feature>
<comment type="caution">
    <text evidence="8">The sequence shown here is derived from an EMBL/GenBank/DDBJ whole genome shotgun (WGS) entry which is preliminary data.</text>
</comment>
<feature type="domain" description="Transcription factor IIIC subunit Tfc1/Sfc1 triple barrel" evidence="7">
    <location>
        <begin position="19"/>
        <end position="118"/>
    </location>
</feature>
<dbReference type="Gene3D" id="3.30.200.160">
    <property type="entry name" value="TFIIIC, subcomplex tauA, subunit Sfc1, barrel domain"/>
    <property type="match status" value="1"/>
</dbReference>
<evidence type="ECO:0000256" key="1">
    <source>
        <dbReference type="ARBA" id="ARBA00004123"/>
    </source>
</evidence>
<evidence type="ECO:0000256" key="3">
    <source>
        <dbReference type="ARBA" id="ARBA00023163"/>
    </source>
</evidence>
<keyword evidence="9" id="KW-1185">Reference proteome</keyword>
<dbReference type="PANTHER" id="PTHR13230:SF5">
    <property type="entry name" value="GENERAL TRANSCRIPTION FACTOR 3C POLYPEPTIDE 5"/>
    <property type="match status" value="1"/>
</dbReference>
<feature type="region of interest" description="Disordered" evidence="5">
    <location>
        <begin position="307"/>
        <end position="331"/>
    </location>
</feature>
<keyword evidence="2" id="KW-0238">DNA-binding</keyword>
<dbReference type="SUPFAM" id="SSF48371">
    <property type="entry name" value="ARM repeat"/>
    <property type="match status" value="1"/>
</dbReference>
<evidence type="ECO:0000313" key="9">
    <source>
        <dbReference type="Proteomes" id="UP001448207"/>
    </source>
</evidence>
<dbReference type="InterPro" id="IPR016024">
    <property type="entry name" value="ARM-type_fold"/>
</dbReference>
<dbReference type="InterPro" id="IPR041499">
    <property type="entry name" value="Tfc1/Sfc1_N"/>
</dbReference>
<evidence type="ECO:0000256" key="2">
    <source>
        <dbReference type="ARBA" id="ARBA00023125"/>
    </source>
</evidence>
<dbReference type="EMBL" id="JBCLYO010000021">
    <property type="protein sequence ID" value="KAL0079626.1"/>
    <property type="molecule type" value="Genomic_DNA"/>
</dbReference>
<sequence>MEEDNLAPLIPFEEKNFFCIEYPGYIKNVDRALETMGGEKNISKALSKAEPLQLKFRPKDPFSHPINGDIVQSSKLLLKVTRRVKKGRPLSEATLETRILGQINKTCRFGGLADFQYLVPKTTPSVQLKDAIISGGIDRIMNHRFAEDKIDLNNLQNIPPPLFSVSETPCSYGYRQCGTVVKVRVRQPDGSFKIKLINRNRRKGFDIIYINFAGDVSPDKPKKDITNGEEKYKATAIELRKLFNERYIWSRTALKAFLAPEHHEYIPLVLPSIAYTFRDGPWRFCWILYGIDPRKDSKYAKYQQVDTRKPVSPGTTVQPERNTRLTRGNNPFAVSVNTVNSTSASAKSQVFSAEATEPSTRSALYQLCDIGNEDIKSIINNPAYIKEVPTKRSGYYYDCVAHFLRDAVRRKIEDVKDRNDQESYESLVKSLPEKVEKEKEALLLGHSTEEIANDLGTMSNSFIDRIERGDIYADDSDYEDIEDIEDIEEIEEDEDIEDNGNEDDDDEDDDDDIVRSINKLDKGKRVRLEDLELDELLK</sequence>
<feature type="domain" description="Transcription factor IIIC subunit 5 HTH" evidence="6">
    <location>
        <begin position="158"/>
        <end position="308"/>
    </location>
</feature>
<evidence type="ECO:0000259" key="7">
    <source>
        <dbReference type="Pfam" id="PF17682"/>
    </source>
</evidence>
<dbReference type="InterPro" id="IPR019136">
    <property type="entry name" value="TF_IIIC_su-5_HTH"/>
</dbReference>
<dbReference type="Pfam" id="PF09734">
    <property type="entry name" value="Tau95"/>
    <property type="match status" value="1"/>
</dbReference>
<dbReference type="PANTHER" id="PTHR13230">
    <property type="entry name" value="GENERAL TRANSCRIPTION FACTOR IIIC, POLYPEPTIDE 5"/>
    <property type="match status" value="1"/>
</dbReference>
<accession>A0ABR3AQ14</accession>
<gene>
    <name evidence="8" type="ORF">J3Q64DRAFT_1851391</name>
</gene>
<keyword evidence="3" id="KW-0804">Transcription</keyword>
<organism evidence="8 9">
    <name type="scientific">Phycomyces blakesleeanus</name>
    <dbReference type="NCBI Taxonomy" id="4837"/>
    <lineage>
        <taxon>Eukaryota</taxon>
        <taxon>Fungi</taxon>
        <taxon>Fungi incertae sedis</taxon>
        <taxon>Mucoromycota</taxon>
        <taxon>Mucoromycotina</taxon>
        <taxon>Mucoromycetes</taxon>
        <taxon>Mucorales</taxon>
        <taxon>Phycomycetaceae</taxon>
        <taxon>Phycomyces</taxon>
    </lineage>
</organism>
<reference evidence="8 9" key="1">
    <citation type="submission" date="2024-04" db="EMBL/GenBank/DDBJ databases">
        <title>Symmetric and asymmetric DNA N6-adenine methylation regulates different biological responses in Mucorales.</title>
        <authorList>
            <consortium name="Lawrence Berkeley National Laboratory"/>
            <person name="Lax C."/>
            <person name="Mondo S.J."/>
            <person name="Osorio-Concepcion M."/>
            <person name="Muszewska A."/>
            <person name="Corrochano-Luque M."/>
            <person name="Gutierrez G."/>
            <person name="Riley R."/>
            <person name="Lipzen A."/>
            <person name="Guo J."/>
            <person name="Hundley H."/>
            <person name="Amirebrahimi M."/>
            <person name="Ng V."/>
            <person name="Lorenzo-Gutierrez D."/>
            <person name="Binder U."/>
            <person name="Yang J."/>
            <person name="Song Y."/>
            <person name="Canovas D."/>
            <person name="Navarro E."/>
            <person name="Freitag M."/>
            <person name="Gabaldon T."/>
            <person name="Grigoriev I.V."/>
            <person name="Corrochano L.M."/>
            <person name="Nicolas F.E."/>
            <person name="Garre V."/>
        </authorList>
    </citation>
    <scope>NUCLEOTIDE SEQUENCE [LARGE SCALE GENOMIC DNA]</scope>
    <source>
        <strain evidence="8 9">L51</strain>
    </source>
</reference>
<proteinExistence type="predicted"/>